<dbReference type="HOGENOM" id="CLU_583772_0_0_0"/>
<proteinExistence type="predicted"/>
<feature type="domain" description="PEGA" evidence="2">
    <location>
        <begin position="88"/>
        <end position="153"/>
    </location>
</feature>
<dbReference type="Proteomes" id="UP000002016">
    <property type="component" value="Chromosome"/>
</dbReference>
<dbReference type="AlphaFoldDB" id="A8F3R9"/>
<dbReference type="InterPro" id="IPR013229">
    <property type="entry name" value="PEGA"/>
</dbReference>
<dbReference type="RefSeq" id="WP_012002284.1">
    <property type="nucleotide sequence ID" value="NC_009828.1"/>
</dbReference>
<dbReference type="eggNOG" id="COG1470">
    <property type="taxonomic scope" value="Bacteria"/>
</dbReference>
<reference evidence="3 4" key="2">
    <citation type="journal article" date="2009" name="Proc. Natl. Acad. Sci. U.S.A.">
        <title>On the chimeric nature, thermophilic origin, and phylogenetic placement of the Thermotogales.</title>
        <authorList>
            <person name="Zhaxybayeva O."/>
            <person name="Swithers K.S."/>
            <person name="Lapierre P."/>
            <person name="Fournier G.P."/>
            <person name="Bickhart D.M."/>
            <person name="DeBoy R.T."/>
            <person name="Nelson K.E."/>
            <person name="Nesbo C.L."/>
            <person name="Doolittle W.F."/>
            <person name="Gogarten J.P."/>
            <person name="Noll K.M."/>
        </authorList>
    </citation>
    <scope>NUCLEOTIDE SEQUENCE [LARGE SCALE GENOMIC DNA]</scope>
    <source>
        <strain evidence="4">ATCC BAA-301 / DSM 14385 / NBRC 107922 / TMO</strain>
    </source>
</reference>
<dbReference type="PROSITE" id="PS51257">
    <property type="entry name" value="PROKAR_LIPOPROTEIN"/>
    <property type="match status" value="1"/>
</dbReference>
<evidence type="ECO:0000313" key="4">
    <source>
        <dbReference type="Proteomes" id="UP000002016"/>
    </source>
</evidence>
<evidence type="ECO:0000256" key="1">
    <source>
        <dbReference type="SAM" id="SignalP"/>
    </source>
</evidence>
<feature type="signal peptide" evidence="1">
    <location>
        <begin position="1"/>
        <end position="18"/>
    </location>
</feature>
<feature type="chain" id="PRO_5002720853" evidence="1">
    <location>
        <begin position="19"/>
        <end position="468"/>
    </location>
</feature>
<protein>
    <submittedName>
        <fullName evidence="3">PEGA domain protein</fullName>
    </submittedName>
</protein>
<dbReference type="OrthoDB" id="43972at2"/>
<organism evidence="3 4">
    <name type="scientific">Pseudothermotoga lettingae (strain ATCC BAA-301 / DSM 14385 / NBRC 107922 / TMO)</name>
    <name type="common">Thermotoga lettingae</name>
    <dbReference type="NCBI Taxonomy" id="416591"/>
    <lineage>
        <taxon>Bacteria</taxon>
        <taxon>Thermotogati</taxon>
        <taxon>Thermotogota</taxon>
        <taxon>Thermotogae</taxon>
        <taxon>Thermotogales</taxon>
        <taxon>Thermotogaceae</taxon>
        <taxon>Pseudothermotoga</taxon>
    </lineage>
</organism>
<reference evidence="3 4" key="1">
    <citation type="submission" date="2007-08" db="EMBL/GenBank/DDBJ databases">
        <title>Complete sequence of Thermotoga lettingae TMO.</title>
        <authorList>
            <consortium name="US DOE Joint Genome Institute"/>
            <person name="Copeland A."/>
            <person name="Lucas S."/>
            <person name="Lapidus A."/>
            <person name="Barry K."/>
            <person name="Glavina del Rio T."/>
            <person name="Dalin E."/>
            <person name="Tice H."/>
            <person name="Pitluck S."/>
            <person name="Foster B."/>
            <person name="Bruce D."/>
            <person name="Schmutz J."/>
            <person name="Larimer F."/>
            <person name="Land M."/>
            <person name="Hauser L."/>
            <person name="Kyrpides N."/>
            <person name="Mikhailova N."/>
            <person name="Nelson K."/>
            <person name="Gogarten J.P."/>
            <person name="Noll K."/>
            <person name="Richardson P."/>
        </authorList>
    </citation>
    <scope>NUCLEOTIDE SEQUENCE [LARGE SCALE GENOMIC DNA]</scope>
    <source>
        <strain evidence="4">ATCC BAA-301 / DSM 14385 / NBRC 107922 / TMO</strain>
    </source>
</reference>
<dbReference type="Pfam" id="PF08308">
    <property type="entry name" value="PEGA"/>
    <property type="match status" value="2"/>
</dbReference>
<dbReference type="PANTHER" id="PTHR36194:SF1">
    <property type="entry name" value="S-LAYER-LIKE PROTEIN"/>
    <property type="match status" value="1"/>
</dbReference>
<accession>A8F3R9</accession>
<gene>
    <name evidence="3" type="ordered locus">Tlet_0233</name>
</gene>
<keyword evidence="1" id="KW-0732">Signal</keyword>
<dbReference type="KEGG" id="tle:Tlet_0233"/>
<sequence precursor="true">MQKFIAICYLLLAVLSCAFTVNVVTNPGNVEIRQGNIIIAETDRSGMASFEISLPATITFSKPGYLSKQIFISDQPGTYHIILTPVTVLKIDSKPIGADIFLNGKFIGTTPKETEIIPGRYILQIEKDGFCRLTEKIEIDSLEKKELFYELKKIPDVKILSKPPSHVWIDGKFAGKTPVELNIEKGKHLLVLKAENFFDLQAEIFVENEQEQTFNFSLTPSARLRITAVPQHALVKINEDQKNQPAEFYTDLSQKLITVSADGYKTQQIVFQPDQGENNLHVILEPDIKELTIDAPADAVIFVDGKSVSRGSVKLKLSGDIHWVEAQLGEKKWAGIVDLTKNQSLKINFDYATLILLGKYSIAVEGVTYIPPAITYLPAGFHTIEINSDPPKQQTKEFKSGSLDIISLDSRAYLNIFSELVVPCYIDSKFIGLSPVLFYPLEPGVYSIKTGEKEEKIEVPAGQLLGFR</sequence>
<dbReference type="STRING" id="416591.Tlet_0233"/>
<name>A8F3R9_PSELT</name>
<dbReference type="EMBL" id="CP000812">
    <property type="protein sequence ID" value="ABV32803.1"/>
    <property type="molecule type" value="Genomic_DNA"/>
</dbReference>
<evidence type="ECO:0000313" key="3">
    <source>
        <dbReference type="EMBL" id="ABV32803.1"/>
    </source>
</evidence>
<keyword evidence="4" id="KW-1185">Reference proteome</keyword>
<evidence type="ECO:0000259" key="2">
    <source>
        <dbReference type="Pfam" id="PF08308"/>
    </source>
</evidence>
<dbReference type="PANTHER" id="PTHR36194">
    <property type="entry name" value="S-LAYER-LIKE PROTEIN"/>
    <property type="match status" value="1"/>
</dbReference>
<feature type="domain" description="PEGA" evidence="2">
    <location>
        <begin position="157"/>
        <end position="220"/>
    </location>
</feature>